<proteinExistence type="predicted"/>
<protein>
    <submittedName>
        <fullName evidence="2">Protein-tyrosine phosphatase family protein</fullName>
    </submittedName>
</protein>
<dbReference type="InterPro" id="IPR000387">
    <property type="entry name" value="Tyr_Pase_dom"/>
</dbReference>
<dbReference type="InterPro" id="IPR000242">
    <property type="entry name" value="PTP_cat"/>
</dbReference>
<dbReference type="Pfam" id="PF00102">
    <property type="entry name" value="Y_phosphatase"/>
    <property type="match status" value="1"/>
</dbReference>
<evidence type="ECO:0000313" key="2">
    <source>
        <dbReference type="EMBL" id="XAN06303.1"/>
    </source>
</evidence>
<dbReference type="SUPFAM" id="SSF52799">
    <property type="entry name" value="(Phosphotyrosine protein) phosphatases II"/>
    <property type="match status" value="1"/>
</dbReference>
<gene>
    <name evidence="2" type="ORF">AADG42_02950</name>
</gene>
<dbReference type="Gene3D" id="3.90.190.10">
    <property type="entry name" value="Protein tyrosine phosphatase superfamily"/>
    <property type="match status" value="1"/>
</dbReference>
<evidence type="ECO:0000259" key="1">
    <source>
        <dbReference type="PROSITE" id="PS50056"/>
    </source>
</evidence>
<feature type="domain" description="Tyrosine specific protein phosphatases" evidence="1">
    <location>
        <begin position="84"/>
        <end position="118"/>
    </location>
</feature>
<evidence type="ECO:0000313" key="3">
    <source>
        <dbReference type="Proteomes" id="UP001442841"/>
    </source>
</evidence>
<dbReference type="InterPro" id="IPR029021">
    <property type="entry name" value="Prot-tyrosine_phosphatase-like"/>
</dbReference>
<dbReference type="PROSITE" id="PS50056">
    <property type="entry name" value="TYR_PHOSPHATASE_2"/>
    <property type="match status" value="1"/>
</dbReference>
<accession>A0ABZ3FN98</accession>
<keyword evidence="3" id="KW-1185">Reference proteome</keyword>
<reference evidence="2 3" key="1">
    <citation type="submission" date="2024-04" db="EMBL/GenBank/DDBJ databases">
        <title>Isolation of an actinomycete strain from pig manure.</title>
        <authorList>
            <person name="Gong T."/>
            <person name="Yu Z."/>
            <person name="An M."/>
            <person name="Wei C."/>
            <person name="Yang W."/>
            <person name="Liu L."/>
        </authorList>
    </citation>
    <scope>NUCLEOTIDE SEQUENCE [LARGE SCALE GENOMIC DNA]</scope>
    <source>
        <strain evidence="2 3">ZF39</strain>
    </source>
</reference>
<sequence>MEPRARGVDLPSGLTVRCRSLRAGVPAGTTPDFAVYLRGQSPEATDWSSIWLRWPDFWVPLDGSDARQVIGELYARLADRRCEVACGGGVGRTGSVLAALAVLDGLEPDAAIGLIRERYHPRAVELPWQRRWVARVASTG</sequence>
<name>A0ABZ3FN98_9ACTN</name>
<dbReference type="RefSeq" id="WP_425307737.1">
    <property type="nucleotide sequence ID" value="NZ_CP154795.1"/>
</dbReference>
<organism evidence="2 3">
    <name type="scientific">Ammonicoccus fulvus</name>
    <dbReference type="NCBI Taxonomy" id="3138240"/>
    <lineage>
        <taxon>Bacteria</taxon>
        <taxon>Bacillati</taxon>
        <taxon>Actinomycetota</taxon>
        <taxon>Actinomycetes</taxon>
        <taxon>Propionibacteriales</taxon>
        <taxon>Propionibacteriaceae</taxon>
        <taxon>Ammonicoccus</taxon>
    </lineage>
</organism>
<dbReference type="EMBL" id="CP154795">
    <property type="protein sequence ID" value="XAN06303.1"/>
    <property type="molecule type" value="Genomic_DNA"/>
</dbReference>
<dbReference type="Proteomes" id="UP001442841">
    <property type="component" value="Chromosome"/>
</dbReference>